<dbReference type="RefSeq" id="WP_014443773.1">
    <property type="nucleotide sequence ID" value="NC_017093.1"/>
</dbReference>
<dbReference type="STRING" id="512565.AMIS_36590"/>
<evidence type="ECO:0000259" key="1">
    <source>
        <dbReference type="Pfam" id="PF07510"/>
    </source>
</evidence>
<evidence type="ECO:0000313" key="2">
    <source>
        <dbReference type="EMBL" id="BAL88879.1"/>
    </source>
</evidence>
<reference evidence="2 3" key="1">
    <citation type="submission" date="2012-02" db="EMBL/GenBank/DDBJ databases">
        <title>Complete genome sequence of Actinoplanes missouriensis 431 (= NBRC 102363).</title>
        <authorList>
            <person name="Ohnishi Y."/>
            <person name="Ishikawa J."/>
            <person name="Sekine M."/>
            <person name="Hosoyama A."/>
            <person name="Harada T."/>
            <person name="Narita H."/>
            <person name="Hata T."/>
            <person name="Konno Y."/>
            <person name="Tutikane K."/>
            <person name="Fujita N."/>
            <person name="Horinouchi S."/>
            <person name="Hayakawa M."/>
        </authorList>
    </citation>
    <scope>NUCLEOTIDE SEQUENCE [LARGE SCALE GENOMIC DNA]</scope>
    <source>
        <strain evidence="3">ATCC 14538 / DSM 43046 / CBS 188.64 / JCM 3121 / NBRC 102363 / NCIMB 12654 / NRRL B-3342 / UNCC 431</strain>
    </source>
</reference>
<accession>I0H792</accession>
<dbReference type="PATRIC" id="fig|512565.3.peg.3652"/>
<dbReference type="InterPro" id="IPR011089">
    <property type="entry name" value="GmrSD_C"/>
</dbReference>
<dbReference type="EMBL" id="AP012319">
    <property type="protein sequence ID" value="BAL88879.1"/>
    <property type="molecule type" value="Genomic_DNA"/>
</dbReference>
<evidence type="ECO:0000313" key="3">
    <source>
        <dbReference type="Proteomes" id="UP000007882"/>
    </source>
</evidence>
<dbReference type="HOGENOM" id="CLU_1233038_0_0_11"/>
<dbReference type="KEGG" id="ams:AMIS_36590"/>
<dbReference type="Pfam" id="PF07510">
    <property type="entry name" value="GmrSD_C"/>
    <property type="match status" value="1"/>
</dbReference>
<proteinExistence type="predicted"/>
<dbReference type="PANTHER" id="PTHR35149">
    <property type="entry name" value="SLL5132 PROTEIN"/>
    <property type="match status" value="1"/>
</dbReference>
<feature type="domain" description="GmrSD restriction endonucleases C-terminal" evidence="1">
    <location>
        <begin position="73"/>
        <end position="172"/>
    </location>
</feature>
<dbReference type="AlphaFoldDB" id="I0H792"/>
<dbReference type="Proteomes" id="UP000007882">
    <property type="component" value="Chromosome"/>
</dbReference>
<dbReference type="eggNOG" id="COG1479">
    <property type="taxonomic scope" value="Bacteria"/>
</dbReference>
<keyword evidence="3" id="KW-1185">Reference proteome</keyword>
<protein>
    <recommendedName>
        <fullName evidence="1">GmrSD restriction endonucleases C-terminal domain-containing protein</fullName>
    </recommendedName>
</protein>
<gene>
    <name evidence="2" type="ordered locus">AMIS_36590</name>
</gene>
<organism evidence="2 3">
    <name type="scientific">Actinoplanes missouriensis (strain ATCC 14538 / DSM 43046 / CBS 188.64 / JCM 3121 / NBRC 102363 / NCIMB 12654 / NRRL B-3342 / UNCC 431)</name>
    <dbReference type="NCBI Taxonomy" id="512565"/>
    <lineage>
        <taxon>Bacteria</taxon>
        <taxon>Bacillati</taxon>
        <taxon>Actinomycetota</taxon>
        <taxon>Actinomycetes</taxon>
        <taxon>Micromonosporales</taxon>
        <taxon>Micromonosporaceae</taxon>
        <taxon>Actinoplanes</taxon>
    </lineage>
</organism>
<sequence>MRRVVNYIRVSYSNVSYAMWVLCRDIRNKPLNELIDILQERLEDDDDATFEGSPSRGRTGIEGLFLNQFTRRYIFHLLARITSYVEVGSGRPEQFANYVNRRVKNPFDIEHIWAADYSPYMHEYPEEQDFWDYRNHVGALLLLPADVNRSYQDKPFKAKAPHYAKQNFYAASLTASTYEHQPQFIGFADREGLPFKPYRKFGDVELGERIDLVLALTNKVWATDRLESYRA</sequence>
<name>I0H792_ACTM4</name>
<dbReference type="PANTHER" id="PTHR35149:SF2">
    <property type="entry name" value="DUF262 DOMAIN-CONTAINING PROTEIN"/>
    <property type="match status" value="1"/>
</dbReference>